<accession>A0A8J0QJ50</accession>
<dbReference type="RefSeq" id="NP_989061.2">
    <property type="nucleotide sequence ID" value="NM_203730.2"/>
</dbReference>
<sequence>MENGAQVGVLLVAPETLHEANEERPNNGGIELAAESGIIIPQGSTWAEGARMAEVAQMLRELGYKGPLCCEKELERSAKLGAASQHFTALCAWLVSELKVVSSMVENISPTEGPEDAETFQLEMSGVVNELHCPYTALTTGDVTCRLTNLDNCLQLLVFLSTELQAARIISNRKVPVIGSEKGNTEAIQELKWVGATLGIQEYLLGVPVAEYMRILQNKIAEITAALPDSSWSSPLLKTELQPSQWEKLADLHCQLLGEYECRMRMLVTRFDVTVQSFYWSERAKELGAAMKEVFWPLRQSLKTESDINMAHLLAAREEDSRILHTCSAVFRQNTQSSINKVLMTGNVPDRGGRPNEIEPPMPTWTKRKEGGGGQQWWGKRNKRRKK</sequence>
<dbReference type="OMA" id="FHWTERA"/>
<dbReference type="PANTHER" id="PTHR31353:SF10">
    <property type="entry name" value="PROTEIN FAM98C"/>
    <property type="match status" value="1"/>
</dbReference>
<dbReference type="InterPro" id="IPR018797">
    <property type="entry name" value="FAM98"/>
</dbReference>
<feature type="region of interest" description="Disordered" evidence="2">
    <location>
        <begin position="347"/>
        <end position="387"/>
    </location>
</feature>
<evidence type="ECO:0000313" key="4">
    <source>
        <dbReference type="RefSeq" id="NP_989061.2"/>
    </source>
</evidence>
<evidence type="ECO:0000313" key="5">
    <source>
        <dbReference type="Xenbase" id="XB-GENE-961872"/>
    </source>
</evidence>
<name>A0A8J0QJ50_XENTR</name>
<gene>
    <name evidence="4 5" type="primary">fam98a</name>
</gene>
<reference evidence="4" key="1">
    <citation type="journal article" date="2002" name="Dev. Dyn.">
        <title>Genetic and genomic tools for Xenopus research: The NIH Xenopus initiative.</title>
        <authorList>
            <person name="Klein S.L."/>
            <person name="Strausberg R.L."/>
            <person name="Wagner L."/>
            <person name="Pontius J."/>
            <person name="Clifton S.W."/>
            <person name="Richardson P."/>
        </authorList>
    </citation>
    <scope>NUCLEOTIDE SEQUENCE</scope>
</reference>
<dbReference type="PANTHER" id="PTHR31353">
    <property type="entry name" value="FAM98"/>
    <property type="match status" value="1"/>
</dbReference>
<protein>
    <submittedName>
        <fullName evidence="4">Protein FAM98C</fullName>
    </submittedName>
</protein>
<evidence type="ECO:0000256" key="1">
    <source>
        <dbReference type="ARBA" id="ARBA00007218"/>
    </source>
</evidence>
<dbReference type="AlphaFoldDB" id="A0A8J0QJ50"/>
<dbReference type="OrthoDB" id="512356at2759"/>
<dbReference type="AGR" id="Xenbase:XB-GENE-961872"/>
<reference evidence="4" key="2">
    <citation type="submission" date="2025-08" db="UniProtKB">
        <authorList>
            <consortium name="RefSeq"/>
        </authorList>
    </citation>
    <scope>IDENTIFICATION</scope>
</reference>
<dbReference type="Xenbase" id="XB-GENE-961872">
    <property type="gene designation" value="fam98a"/>
</dbReference>
<evidence type="ECO:0000256" key="2">
    <source>
        <dbReference type="SAM" id="MobiDB-lite"/>
    </source>
</evidence>
<dbReference type="GO" id="GO:0072669">
    <property type="term" value="C:tRNA-splicing ligase complex"/>
    <property type="evidence" value="ECO:0000318"/>
    <property type="project" value="GO_Central"/>
</dbReference>
<comment type="similarity">
    <text evidence="1">Belongs to the FAM98 family.</text>
</comment>
<dbReference type="Pfam" id="PF10239">
    <property type="entry name" value="DUF2465"/>
    <property type="match status" value="1"/>
</dbReference>
<dbReference type="KEGG" id="xtr:394658"/>
<evidence type="ECO:0000313" key="3">
    <source>
        <dbReference type="Proteomes" id="UP000008143"/>
    </source>
</evidence>
<dbReference type="Proteomes" id="UP000008143">
    <property type="component" value="Chromosome 8"/>
</dbReference>
<keyword evidence="3" id="KW-1185">Reference proteome</keyword>
<organism evidence="3 4">
    <name type="scientific">Xenopus tropicalis</name>
    <name type="common">Western clawed frog</name>
    <name type="synonym">Silurana tropicalis</name>
    <dbReference type="NCBI Taxonomy" id="8364"/>
    <lineage>
        <taxon>Eukaryota</taxon>
        <taxon>Metazoa</taxon>
        <taxon>Chordata</taxon>
        <taxon>Craniata</taxon>
        <taxon>Vertebrata</taxon>
        <taxon>Euteleostomi</taxon>
        <taxon>Amphibia</taxon>
        <taxon>Batrachia</taxon>
        <taxon>Anura</taxon>
        <taxon>Pipoidea</taxon>
        <taxon>Pipidae</taxon>
        <taxon>Xenopodinae</taxon>
        <taxon>Xenopus</taxon>
        <taxon>Silurana</taxon>
    </lineage>
</organism>
<proteinExistence type="inferred from homology"/>